<dbReference type="PANTHER" id="PTHR16290">
    <property type="entry name" value="TRANSCRIPTION FACTOR SMIF DECAPPING ENZYME DCP1"/>
    <property type="match status" value="1"/>
</dbReference>
<gene>
    <name evidence="6" type="ORF">CCMP2556_LOCUS25316</name>
</gene>
<dbReference type="SUPFAM" id="SSF50729">
    <property type="entry name" value="PH domain-like"/>
    <property type="match status" value="1"/>
</dbReference>
<dbReference type="InterPro" id="IPR010334">
    <property type="entry name" value="Dcp1"/>
</dbReference>
<evidence type="ECO:0000313" key="6">
    <source>
        <dbReference type="EMBL" id="CAK9049457.1"/>
    </source>
</evidence>
<protein>
    <submittedName>
        <fullName evidence="6">Uncharacterized protein</fullName>
    </submittedName>
</protein>
<proteinExistence type="inferred from homology"/>
<evidence type="ECO:0000313" key="7">
    <source>
        <dbReference type="Proteomes" id="UP001642484"/>
    </source>
</evidence>
<dbReference type="Proteomes" id="UP001642484">
    <property type="component" value="Unassembled WGS sequence"/>
</dbReference>
<comment type="similarity">
    <text evidence="2">Belongs to the DCP1 family.</text>
</comment>
<dbReference type="InterPro" id="IPR011993">
    <property type="entry name" value="PH-like_dom_sf"/>
</dbReference>
<comment type="caution">
    <text evidence="6">The sequence shown here is derived from an EMBL/GenBank/DDBJ whole genome shotgun (WGS) entry which is preliminary data.</text>
</comment>
<evidence type="ECO:0000256" key="1">
    <source>
        <dbReference type="ARBA" id="ARBA00004496"/>
    </source>
</evidence>
<evidence type="ECO:0000256" key="4">
    <source>
        <dbReference type="ARBA" id="ARBA00022664"/>
    </source>
</evidence>
<evidence type="ECO:0000256" key="2">
    <source>
        <dbReference type="ARBA" id="ARBA00008778"/>
    </source>
</evidence>
<name>A0ABP0MFI0_9DINO</name>
<evidence type="ECO:0000256" key="3">
    <source>
        <dbReference type="ARBA" id="ARBA00022490"/>
    </source>
</evidence>
<keyword evidence="3" id="KW-0963">Cytoplasm</keyword>
<sequence>MANRDMDQQRMRGMLEPLQQQDPAITQIVTYSKFVVAYLLQHDGASPGWRKANIEGPVYVVKRSTAPLYRIIVKNQFSTTDLIDDLHPEWELDCPDLRFKSLSLWTLASEGQKNYIFYKIEDPNKQIRGLWFHNDAERVKVETMLEQTMEELRNKGSDSKAAPGLVRGDPPSANGDALARAADDADSIVISRESVRSALHQLADDDSFLDLVWQKLKAK</sequence>
<dbReference type="Gene3D" id="2.30.29.30">
    <property type="entry name" value="Pleckstrin-homology domain (PH domain)/Phosphotyrosine-binding domain (PTB)"/>
    <property type="match status" value="1"/>
</dbReference>
<dbReference type="EMBL" id="CAXAMN010016969">
    <property type="protein sequence ID" value="CAK9049457.1"/>
    <property type="molecule type" value="Genomic_DNA"/>
</dbReference>
<reference evidence="6 7" key="1">
    <citation type="submission" date="2024-02" db="EMBL/GenBank/DDBJ databases">
        <authorList>
            <person name="Chen Y."/>
            <person name="Shah S."/>
            <person name="Dougan E. K."/>
            <person name="Thang M."/>
            <person name="Chan C."/>
        </authorList>
    </citation>
    <scope>NUCLEOTIDE SEQUENCE [LARGE SCALE GENOMIC DNA]</scope>
</reference>
<organism evidence="6 7">
    <name type="scientific">Durusdinium trenchii</name>
    <dbReference type="NCBI Taxonomy" id="1381693"/>
    <lineage>
        <taxon>Eukaryota</taxon>
        <taxon>Sar</taxon>
        <taxon>Alveolata</taxon>
        <taxon>Dinophyceae</taxon>
        <taxon>Suessiales</taxon>
        <taxon>Symbiodiniaceae</taxon>
        <taxon>Durusdinium</taxon>
    </lineage>
</organism>
<dbReference type="PANTHER" id="PTHR16290:SF0">
    <property type="entry name" value="DECAPPING PROTEIN 1, ISOFORM A"/>
    <property type="match status" value="1"/>
</dbReference>
<accession>A0ABP0MFI0</accession>
<comment type="subcellular location">
    <subcellularLocation>
        <location evidence="1">Cytoplasm</location>
    </subcellularLocation>
</comment>
<evidence type="ECO:0000256" key="5">
    <source>
        <dbReference type="SAM" id="MobiDB-lite"/>
    </source>
</evidence>
<dbReference type="Pfam" id="PF06058">
    <property type="entry name" value="DCP1"/>
    <property type="match status" value="1"/>
</dbReference>
<keyword evidence="7" id="KW-1185">Reference proteome</keyword>
<feature type="region of interest" description="Disordered" evidence="5">
    <location>
        <begin position="153"/>
        <end position="178"/>
    </location>
</feature>
<keyword evidence="4" id="KW-0507">mRNA processing</keyword>